<name>A0A2H3JNF9_WOLCO</name>
<dbReference type="SMART" id="SM00324">
    <property type="entry name" value="RhoGAP"/>
    <property type="match status" value="1"/>
</dbReference>
<feature type="compositionally biased region" description="Low complexity" evidence="1">
    <location>
        <begin position="1139"/>
        <end position="1148"/>
    </location>
</feature>
<dbReference type="Gene3D" id="1.10.555.10">
    <property type="entry name" value="Rho GTPase activation protein"/>
    <property type="match status" value="1"/>
</dbReference>
<organism evidence="3 4">
    <name type="scientific">Wolfiporia cocos (strain MD-104)</name>
    <name type="common">Brown rot fungus</name>
    <dbReference type="NCBI Taxonomy" id="742152"/>
    <lineage>
        <taxon>Eukaryota</taxon>
        <taxon>Fungi</taxon>
        <taxon>Dikarya</taxon>
        <taxon>Basidiomycota</taxon>
        <taxon>Agaricomycotina</taxon>
        <taxon>Agaricomycetes</taxon>
        <taxon>Polyporales</taxon>
        <taxon>Phaeolaceae</taxon>
        <taxon>Wolfiporia</taxon>
    </lineage>
</organism>
<dbReference type="SUPFAM" id="SSF48350">
    <property type="entry name" value="GTPase activation domain, GAP"/>
    <property type="match status" value="1"/>
</dbReference>
<feature type="region of interest" description="Disordered" evidence="1">
    <location>
        <begin position="183"/>
        <end position="258"/>
    </location>
</feature>
<evidence type="ECO:0000256" key="1">
    <source>
        <dbReference type="SAM" id="MobiDB-lite"/>
    </source>
</evidence>
<keyword evidence="4" id="KW-1185">Reference proteome</keyword>
<dbReference type="EMBL" id="KB468146">
    <property type="protein sequence ID" value="PCH43716.1"/>
    <property type="molecule type" value="Genomic_DNA"/>
</dbReference>
<feature type="compositionally biased region" description="Low complexity" evidence="1">
    <location>
        <begin position="1250"/>
        <end position="1276"/>
    </location>
</feature>
<feature type="compositionally biased region" description="Basic residues" evidence="1">
    <location>
        <begin position="22"/>
        <end position="32"/>
    </location>
</feature>
<dbReference type="InterPro" id="IPR008936">
    <property type="entry name" value="Rho_GTPase_activation_prot"/>
</dbReference>
<feature type="compositionally biased region" description="Basic and acidic residues" evidence="1">
    <location>
        <begin position="1045"/>
        <end position="1058"/>
    </location>
</feature>
<feature type="compositionally biased region" description="Polar residues" evidence="1">
    <location>
        <begin position="1015"/>
        <end position="1043"/>
    </location>
</feature>
<feature type="region of interest" description="Disordered" evidence="1">
    <location>
        <begin position="484"/>
        <end position="570"/>
    </location>
</feature>
<feature type="compositionally biased region" description="Basic and acidic residues" evidence="1">
    <location>
        <begin position="1371"/>
        <end position="1392"/>
    </location>
</feature>
<dbReference type="InterPro" id="IPR039767">
    <property type="entry name" value="RALBP1"/>
</dbReference>
<dbReference type="PANTHER" id="PTHR12783">
    <property type="entry name" value="RALA BINDING PROTEIN 1 RALBP1"/>
    <property type="match status" value="1"/>
</dbReference>
<dbReference type="Pfam" id="PF00620">
    <property type="entry name" value="RhoGAP"/>
    <property type="match status" value="2"/>
</dbReference>
<feature type="compositionally biased region" description="Pro residues" evidence="1">
    <location>
        <begin position="9"/>
        <end position="18"/>
    </location>
</feature>
<feature type="compositionally biased region" description="Low complexity" evidence="1">
    <location>
        <begin position="484"/>
        <end position="510"/>
    </location>
</feature>
<dbReference type="GO" id="GO:0005096">
    <property type="term" value="F:GTPase activator activity"/>
    <property type="evidence" value="ECO:0007669"/>
    <property type="project" value="InterPro"/>
</dbReference>
<dbReference type="PROSITE" id="PS50238">
    <property type="entry name" value="RHOGAP"/>
    <property type="match status" value="1"/>
</dbReference>
<protein>
    <submittedName>
        <fullName evidence="3">RhoGAP-domain-containing protein</fullName>
    </submittedName>
</protein>
<feature type="compositionally biased region" description="Low complexity" evidence="1">
    <location>
        <begin position="82"/>
        <end position="96"/>
    </location>
</feature>
<dbReference type="CDD" id="cd00159">
    <property type="entry name" value="RhoGAP"/>
    <property type="match status" value="1"/>
</dbReference>
<evidence type="ECO:0000259" key="2">
    <source>
        <dbReference type="PROSITE" id="PS50238"/>
    </source>
</evidence>
<feature type="domain" description="Rho-GAP" evidence="2">
    <location>
        <begin position="616"/>
        <end position="859"/>
    </location>
</feature>
<sequence>MGQADSRPASPPPPPPPTTGNRIKRAWNARRKKSEDISSAFSAVSASAPQPFSILSGSKGKGRAHEYASTSDLSQTLSRTVSNSLSASSHESSLNAYESESDAEYANPQRRNGRRGVFSGRRPGVGAEELKAPKFSAAPPPPPPKEDRLQMPGALGTPLRSPRNIEPIPDAPKTVSVVNLASSSTTNLSPSTTSLSPMYASRSGASTPLSLPPPAVKEDWRKSDSTVTSRITIRARPGAGNGNRSPRPVSLAESSHSGHTIVANRRLSALLTEGQCAMVEEVGDGFGECELEEESGVEESGIESGVEEEMVPRGAEVAGERQTEKTTEGTSWGERQAMARVVSPGLARETKARNRRSMSLNIVPGHIFTRAASPTSAEDTPAARGLIAPSTSTGSNIRSRLAAWTGAAHSATTTPVQRHAERPLPSVPHSPPPPIPQHAAHNYIHSQGFRQTAVSMTGGLAPAAGLAVGLGKRAAERVGRVWGGLSSSSSSAASMGGASFSSSTSSAASSEHGHGYSHAPIASTVPAAPKRKRRFGAPSVASMSSSASDVDFGGVGPSLGRRVRGPRKTPGGASIVGGLVFARPLRESVAETAVDGVLERFGKENVAGMRHSMRPRPLEERRVPALVVRCAQHLLKWGILEEGLFRISGRSSHVARLRSEFDAGSDWDMRECDPSNLDPHAVASIFKAFLRELPESILTQNLIPYFESALASDDAVGRASLDSSADGSVRSTPSHARSGSGSALLHKAPSLSTLSVPAFAGKRTVSDTLLHALACLVSELPPENRDLLYTMVELIRATAAQVHETKMPMGNLLLILCPSLNMNPALLRVLCEHDSIWEGVPAPQPPQVEAKAEDAEEDGPDVRATFVTARETTMSVDESPAAGAVELSASSSGAPSTEDESSDLQTPEDAPAAANGPIPSGEVEGKRDVTEETAQTQAKRTARIRTSALVLPPISPISPVDSASFVSALDIPSAASRRPSPATRTPSILEDQEQSEISRSDEPAVNEKSSDVPAPTTSTEDPISSPDMSVSSEPALTSRVSTDANDDKRAAQRTHEKPLPSPTSWQHSRSQDSIMPAPARLPRQPLVPVTTQNIAAKGEGEGKMPVPFPKTSPGSTPDTPISRRKSFALLSFPGIRSESNSAASSTTNLHANPVTNTSSKSSSKSNTTSNTAASSNTSACAPSPPVASAAALPPSSWHRSKRPSLHLLLRKLSGGASSKPAKLPTSSSTNAVSSKVPPSPTPKVPPSPKIVPASPSLHASSKLPASASSASLALSAGPGELNTYPQLSAASASVPSLPSPAREDLTNAGASPRPSAKLKLEASPSPRVRQLALAESKPAVPPKEGGGRRSADTVASSRPSGESLPRQSGEAPHRRALDREAMIEERRPDVPPKLETTISSSPIGLGPGFGP</sequence>
<evidence type="ECO:0000313" key="4">
    <source>
        <dbReference type="Proteomes" id="UP000218811"/>
    </source>
</evidence>
<dbReference type="Proteomes" id="UP000218811">
    <property type="component" value="Unassembled WGS sequence"/>
</dbReference>
<feature type="compositionally biased region" description="Polar residues" evidence="1">
    <location>
        <begin position="1062"/>
        <end position="1073"/>
    </location>
</feature>
<feature type="compositionally biased region" description="Pro residues" evidence="1">
    <location>
        <begin position="425"/>
        <end position="436"/>
    </location>
</feature>
<dbReference type="GO" id="GO:0031267">
    <property type="term" value="F:small GTPase binding"/>
    <property type="evidence" value="ECO:0007669"/>
    <property type="project" value="InterPro"/>
</dbReference>
<accession>A0A2H3JNF9</accession>
<feature type="compositionally biased region" description="Polar residues" evidence="1">
    <location>
        <begin position="68"/>
        <end position="81"/>
    </location>
</feature>
<feature type="compositionally biased region" description="Polar residues" evidence="1">
    <location>
        <begin position="722"/>
        <end position="741"/>
    </location>
</feature>
<feature type="region of interest" description="Disordered" evidence="1">
    <location>
        <begin position="841"/>
        <end position="860"/>
    </location>
</feature>
<feature type="compositionally biased region" description="Low complexity" evidence="1">
    <location>
        <begin position="183"/>
        <end position="197"/>
    </location>
</feature>
<dbReference type="PANTHER" id="PTHR12783:SF5">
    <property type="entry name" value="RALA-BINDING PROTEIN 1"/>
    <property type="match status" value="1"/>
</dbReference>
<feature type="compositionally biased region" description="Low complexity" evidence="1">
    <location>
        <begin position="1155"/>
        <end position="1196"/>
    </location>
</feature>
<reference evidence="3 4" key="1">
    <citation type="journal article" date="2012" name="Science">
        <title>The Paleozoic origin of enzymatic lignin decomposition reconstructed from 31 fungal genomes.</title>
        <authorList>
            <person name="Floudas D."/>
            <person name="Binder M."/>
            <person name="Riley R."/>
            <person name="Barry K."/>
            <person name="Blanchette R.A."/>
            <person name="Henrissat B."/>
            <person name="Martinez A.T."/>
            <person name="Otillar R."/>
            <person name="Spatafora J.W."/>
            <person name="Yadav J.S."/>
            <person name="Aerts A."/>
            <person name="Benoit I."/>
            <person name="Boyd A."/>
            <person name="Carlson A."/>
            <person name="Copeland A."/>
            <person name="Coutinho P.M."/>
            <person name="de Vries R.P."/>
            <person name="Ferreira P."/>
            <person name="Findley K."/>
            <person name="Foster B."/>
            <person name="Gaskell J."/>
            <person name="Glotzer D."/>
            <person name="Gorecki P."/>
            <person name="Heitman J."/>
            <person name="Hesse C."/>
            <person name="Hori C."/>
            <person name="Igarashi K."/>
            <person name="Jurgens J.A."/>
            <person name="Kallen N."/>
            <person name="Kersten P."/>
            <person name="Kohler A."/>
            <person name="Kuees U."/>
            <person name="Kumar T.K.A."/>
            <person name="Kuo A."/>
            <person name="LaButti K."/>
            <person name="Larrondo L.F."/>
            <person name="Lindquist E."/>
            <person name="Ling A."/>
            <person name="Lombard V."/>
            <person name="Lucas S."/>
            <person name="Lundell T."/>
            <person name="Martin R."/>
            <person name="McLaughlin D.J."/>
            <person name="Morgenstern I."/>
            <person name="Morin E."/>
            <person name="Murat C."/>
            <person name="Nagy L.G."/>
            <person name="Nolan M."/>
            <person name="Ohm R.A."/>
            <person name="Patyshakuliyeva A."/>
            <person name="Rokas A."/>
            <person name="Ruiz-Duenas F.J."/>
            <person name="Sabat G."/>
            <person name="Salamov A."/>
            <person name="Samejima M."/>
            <person name="Schmutz J."/>
            <person name="Slot J.C."/>
            <person name="St John F."/>
            <person name="Stenlid J."/>
            <person name="Sun H."/>
            <person name="Sun S."/>
            <person name="Syed K."/>
            <person name="Tsang A."/>
            <person name="Wiebenga A."/>
            <person name="Young D."/>
            <person name="Pisabarro A."/>
            <person name="Eastwood D.C."/>
            <person name="Martin F."/>
            <person name="Cullen D."/>
            <person name="Grigoriev I.V."/>
            <person name="Hibbett D.S."/>
        </authorList>
    </citation>
    <scope>NUCLEOTIDE SEQUENCE [LARGE SCALE GENOMIC DNA]</scope>
    <source>
        <strain evidence="3 4">MD-104</strain>
    </source>
</reference>
<feature type="compositionally biased region" description="Acidic residues" evidence="1">
    <location>
        <begin position="291"/>
        <end position="309"/>
    </location>
</feature>
<feature type="compositionally biased region" description="Basic and acidic residues" evidence="1">
    <location>
        <begin position="318"/>
        <end position="327"/>
    </location>
</feature>
<feature type="non-terminal residue" evidence="3">
    <location>
        <position position="1411"/>
    </location>
</feature>
<feature type="region of interest" description="Disordered" evidence="1">
    <location>
        <begin position="722"/>
        <end position="743"/>
    </location>
</feature>
<feature type="region of interest" description="Disordered" evidence="1">
    <location>
        <begin position="291"/>
        <end position="331"/>
    </location>
</feature>
<feature type="compositionally biased region" description="Low complexity" evidence="1">
    <location>
        <begin position="38"/>
        <end position="53"/>
    </location>
</feature>
<feature type="region of interest" description="Disordered" evidence="1">
    <location>
        <begin position="1"/>
        <end position="170"/>
    </location>
</feature>
<feature type="compositionally biased region" description="Pro residues" evidence="1">
    <location>
        <begin position="1237"/>
        <end position="1249"/>
    </location>
</feature>
<proteinExistence type="predicted"/>
<dbReference type="OrthoDB" id="185175at2759"/>
<feature type="region of interest" description="Disordered" evidence="1">
    <location>
        <begin position="873"/>
        <end position="1411"/>
    </location>
</feature>
<feature type="compositionally biased region" description="Low complexity" evidence="1">
    <location>
        <begin position="539"/>
        <end position="551"/>
    </location>
</feature>
<feature type="compositionally biased region" description="Low complexity" evidence="1">
    <location>
        <begin position="1285"/>
        <end position="1300"/>
    </location>
</feature>
<dbReference type="InterPro" id="IPR000198">
    <property type="entry name" value="RhoGAP_dom"/>
</dbReference>
<feature type="region of interest" description="Disordered" evidence="1">
    <location>
        <begin position="411"/>
        <end position="440"/>
    </location>
</feature>
<gene>
    <name evidence="3" type="ORF">WOLCODRAFT_26144</name>
</gene>
<evidence type="ECO:0000313" key="3">
    <source>
        <dbReference type="EMBL" id="PCH43716.1"/>
    </source>
</evidence>
<dbReference type="GO" id="GO:0007264">
    <property type="term" value="P:small GTPase-mediated signal transduction"/>
    <property type="evidence" value="ECO:0007669"/>
    <property type="project" value="InterPro"/>
</dbReference>
<dbReference type="STRING" id="742152.A0A2H3JNF9"/>